<comment type="caution">
    <text evidence="2">The sequence shown here is derived from an EMBL/GenBank/DDBJ whole genome shotgun (WGS) entry which is preliminary data.</text>
</comment>
<name>A0A3S3NSI9_9MAGN</name>
<accession>A0A3S3NSI9</accession>
<evidence type="ECO:0000313" key="2">
    <source>
        <dbReference type="EMBL" id="RWR97834.1"/>
    </source>
</evidence>
<keyword evidence="1" id="KW-0812">Transmembrane</keyword>
<protein>
    <submittedName>
        <fullName evidence="2">Uncharacterized protein</fullName>
    </submittedName>
</protein>
<feature type="transmembrane region" description="Helical" evidence="1">
    <location>
        <begin position="51"/>
        <end position="74"/>
    </location>
</feature>
<keyword evidence="1" id="KW-1133">Transmembrane helix</keyword>
<dbReference type="AlphaFoldDB" id="A0A3S3NSI9"/>
<evidence type="ECO:0000313" key="3">
    <source>
        <dbReference type="Proteomes" id="UP000283530"/>
    </source>
</evidence>
<keyword evidence="3" id="KW-1185">Reference proteome</keyword>
<keyword evidence="1" id="KW-0472">Membrane</keyword>
<gene>
    <name evidence="2" type="ORF">CKAN_02729500</name>
</gene>
<dbReference type="EMBL" id="QPKB01000102">
    <property type="protein sequence ID" value="RWR97834.1"/>
    <property type="molecule type" value="Genomic_DNA"/>
</dbReference>
<evidence type="ECO:0000256" key="1">
    <source>
        <dbReference type="SAM" id="Phobius"/>
    </source>
</evidence>
<reference evidence="2 3" key="1">
    <citation type="journal article" date="2019" name="Nat. Plants">
        <title>Stout camphor tree genome fills gaps in understanding of flowering plant genome evolution.</title>
        <authorList>
            <person name="Chaw S.M."/>
            <person name="Liu Y.C."/>
            <person name="Wu Y.W."/>
            <person name="Wang H.Y."/>
            <person name="Lin C.I."/>
            <person name="Wu C.S."/>
            <person name="Ke H.M."/>
            <person name="Chang L.Y."/>
            <person name="Hsu C.Y."/>
            <person name="Yang H.T."/>
            <person name="Sudianto E."/>
            <person name="Hsu M.H."/>
            <person name="Wu K.P."/>
            <person name="Wang L.N."/>
            <person name="Leebens-Mack J.H."/>
            <person name="Tsai I.J."/>
        </authorList>
    </citation>
    <scope>NUCLEOTIDE SEQUENCE [LARGE SCALE GENOMIC DNA]</scope>
    <source>
        <strain evidence="3">cv. Chaw 1501</strain>
        <tissue evidence="2">Young leaves</tissue>
    </source>
</reference>
<sequence>MKAFRKHNFSFEGRFGRGMNSDRRAFAHLAIILHLEITTRSRMRIIPIKSYQILILSWDGLPFSLGFHFLGLYVS</sequence>
<dbReference type="Proteomes" id="UP000283530">
    <property type="component" value="Unassembled WGS sequence"/>
</dbReference>
<proteinExistence type="predicted"/>
<organism evidence="2 3">
    <name type="scientific">Cinnamomum micranthum f. kanehirae</name>
    <dbReference type="NCBI Taxonomy" id="337451"/>
    <lineage>
        <taxon>Eukaryota</taxon>
        <taxon>Viridiplantae</taxon>
        <taxon>Streptophyta</taxon>
        <taxon>Embryophyta</taxon>
        <taxon>Tracheophyta</taxon>
        <taxon>Spermatophyta</taxon>
        <taxon>Magnoliopsida</taxon>
        <taxon>Magnoliidae</taxon>
        <taxon>Laurales</taxon>
        <taxon>Lauraceae</taxon>
        <taxon>Cinnamomum</taxon>
    </lineage>
</organism>